<gene>
    <name evidence="1" type="ORF">U9M48_020081</name>
</gene>
<evidence type="ECO:0000313" key="1">
    <source>
        <dbReference type="EMBL" id="WVZ71497.1"/>
    </source>
</evidence>
<keyword evidence="2" id="KW-1185">Reference proteome</keyword>
<dbReference type="Proteomes" id="UP001341281">
    <property type="component" value="Chromosome 04"/>
</dbReference>
<dbReference type="AlphaFoldDB" id="A0AAQ3TG71"/>
<proteinExistence type="predicted"/>
<dbReference type="EMBL" id="CP144748">
    <property type="protein sequence ID" value="WVZ71497.1"/>
    <property type="molecule type" value="Genomic_DNA"/>
</dbReference>
<evidence type="ECO:0000313" key="2">
    <source>
        <dbReference type="Proteomes" id="UP001341281"/>
    </source>
</evidence>
<organism evidence="1 2">
    <name type="scientific">Paspalum notatum var. saurae</name>
    <dbReference type="NCBI Taxonomy" id="547442"/>
    <lineage>
        <taxon>Eukaryota</taxon>
        <taxon>Viridiplantae</taxon>
        <taxon>Streptophyta</taxon>
        <taxon>Embryophyta</taxon>
        <taxon>Tracheophyta</taxon>
        <taxon>Spermatophyta</taxon>
        <taxon>Magnoliopsida</taxon>
        <taxon>Liliopsida</taxon>
        <taxon>Poales</taxon>
        <taxon>Poaceae</taxon>
        <taxon>PACMAD clade</taxon>
        <taxon>Panicoideae</taxon>
        <taxon>Andropogonodae</taxon>
        <taxon>Paspaleae</taxon>
        <taxon>Paspalinae</taxon>
        <taxon>Paspalum</taxon>
    </lineage>
</organism>
<accession>A0AAQ3TG71</accession>
<reference evidence="1 2" key="1">
    <citation type="submission" date="2024-02" db="EMBL/GenBank/DDBJ databases">
        <title>High-quality chromosome-scale genome assembly of Pensacola bahiagrass (Paspalum notatum Flugge var. saurae).</title>
        <authorList>
            <person name="Vega J.M."/>
            <person name="Podio M."/>
            <person name="Orjuela J."/>
            <person name="Siena L.A."/>
            <person name="Pessino S.C."/>
            <person name="Combes M.C."/>
            <person name="Mariac C."/>
            <person name="Albertini E."/>
            <person name="Pupilli F."/>
            <person name="Ortiz J.P.A."/>
            <person name="Leblanc O."/>
        </authorList>
    </citation>
    <scope>NUCLEOTIDE SEQUENCE [LARGE SCALE GENOMIC DNA]</scope>
    <source>
        <strain evidence="1">R1</strain>
        <tissue evidence="1">Leaf</tissue>
    </source>
</reference>
<name>A0AAQ3TG71_PASNO</name>
<sequence length="219" mass="23847">MSAHETVLGQALSRFVLMASITSKPRRPMLASAVFSGLGFADVGSSRTEPSQPYTSAQETTPGHLFSTAALISSRRSKAARPMFTGASFSGTRPGERKHRIPVCRVNENSLVITATIIDYRRANNNGNGAYPDEAVMEDEADEGGADAAVGLERLDHVPLDDVLHALAFLAVVAELQLAGLRRRHGGEEHRRLHCHKGDEDCRRELHYCSPLQKAFLIS</sequence>
<protein>
    <submittedName>
        <fullName evidence="1">Uncharacterized protein</fullName>
    </submittedName>
</protein>